<feature type="region of interest" description="Disordered" evidence="1">
    <location>
        <begin position="1"/>
        <end position="39"/>
    </location>
</feature>
<sequence>MAPNPGHSGGGGNANPRIASAVSRWLGSGPPGANAEPSQRTVLLQQKLPVPSEPAAQAAVGAARASGLGLLLPTCPTPASPGQLFKEGIAASHQRLQVTTPSPETRGCSASGSCLMEAWQILDPRKDEGSSGSCCIPQGPPAMPPPGLACPLHPKQARAELQGQTQPRRGLASGQSGQLVLQGGSSLSRRSARVCRWQPELLCALEGSGVLGEGPGG</sequence>
<evidence type="ECO:0000313" key="2">
    <source>
        <dbReference type="EMBL" id="KAK2099334.1"/>
    </source>
</evidence>
<protein>
    <submittedName>
        <fullName evidence="2">Uncharacterized protein</fullName>
    </submittedName>
</protein>
<dbReference type="EMBL" id="JASSZA010000011">
    <property type="protein sequence ID" value="KAK2099334.1"/>
    <property type="molecule type" value="Genomic_DNA"/>
</dbReference>
<evidence type="ECO:0000313" key="3">
    <source>
        <dbReference type="Proteomes" id="UP001266305"/>
    </source>
</evidence>
<dbReference type="Proteomes" id="UP001266305">
    <property type="component" value="Unassembled WGS sequence"/>
</dbReference>
<keyword evidence="3" id="KW-1185">Reference proteome</keyword>
<proteinExistence type="predicted"/>
<comment type="caution">
    <text evidence="2">The sequence shown here is derived from an EMBL/GenBank/DDBJ whole genome shotgun (WGS) entry which is preliminary data.</text>
</comment>
<organism evidence="2 3">
    <name type="scientific">Saguinus oedipus</name>
    <name type="common">Cotton-top tamarin</name>
    <name type="synonym">Oedipomidas oedipus</name>
    <dbReference type="NCBI Taxonomy" id="9490"/>
    <lineage>
        <taxon>Eukaryota</taxon>
        <taxon>Metazoa</taxon>
        <taxon>Chordata</taxon>
        <taxon>Craniata</taxon>
        <taxon>Vertebrata</taxon>
        <taxon>Euteleostomi</taxon>
        <taxon>Mammalia</taxon>
        <taxon>Eutheria</taxon>
        <taxon>Euarchontoglires</taxon>
        <taxon>Primates</taxon>
        <taxon>Haplorrhini</taxon>
        <taxon>Platyrrhini</taxon>
        <taxon>Cebidae</taxon>
        <taxon>Callitrichinae</taxon>
        <taxon>Saguinus</taxon>
    </lineage>
</organism>
<feature type="region of interest" description="Disordered" evidence="1">
    <location>
        <begin position="158"/>
        <end position="185"/>
    </location>
</feature>
<name>A0ABQ9UQH7_SAGOE</name>
<accession>A0ABQ9UQH7</accession>
<gene>
    <name evidence="2" type="ORF">P7K49_024785</name>
</gene>
<feature type="compositionally biased region" description="Low complexity" evidence="1">
    <location>
        <begin position="170"/>
        <end position="185"/>
    </location>
</feature>
<reference evidence="2 3" key="1">
    <citation type="submission" date="2023-05" db="EMBL/GenBank/DDBJ databases">
        <title>B98-5 Cell Line De Novo Hybrid Assembly: An Optical Mapping Approach.</title>
        <authorList>
            <person name="Kananen K."/>
            <person name="Auerbach J.A."/>
            <person name="Kautto E."/>
            <person name="Blachly J.S."/>
        </authorList>
    </citation>
    <scope>NUCLEOTIDE SEQUENCE [LARGE SCALE GENOMIC DNA]</scope>
    <source>
        <strain evidence="2">B95-8</strain>
        <tissue evidence="2">Cell line</tissue>
    </source>
</reference>
<evidence type="ECO:0000256" key="1">
    <source>
        <dbReference type="SAM" id="MobiDB-lite"/>
    </source>
</evidence>